<proteinExistence type="predicted"/>
<evidence type="ECO:0000313" key="3">
    <source>
        <dbReference type="Proteomes" id="UP000265515"/>
    </source>
</evidence>
<dbReference type="Gramene" id="GBG90126">
    <property type="protein sequence ID" value="GBG90126"/>
    <property type="gene ID" value="CBR_g50219"/>
</dbReference>
<keyword evidence="3" id="KW-1185">Reference proteome</keyword>
<accession>A0A388M6H2</accession>
<feature type="region of interest" description="Disordered" evidence="1">
    <location>
        <begin position="1"/>
        <end position="80"/>
    </location>
</feature>
<feature type="compositionally biased region" description="Basic residues" evidence="1">
    <location>
        <begin position="51"/>
        <end position="80"/>
    </location>
</feature>
<organism evidence="2 3">
    <name type="scientific">Chara braunii</name>
    <name type="common">Braun's stonewort</name>
    <dbReference type="NCBI Taxonomy" id="69332"/>
    <lineage>
        <taxon>Eukaryota</taxon>
        <taxon>Viridiplantae</taxon>
        <taxon>Streptophyta</taxon>
        <taxon>Charophyceae</taxon>
        <taxon>Charales</taxon>
        <taxon>Characeae</taxon>
        <taxon>Chara</taxon>
    </lineage>
</organism>
<evidence type="ECO:0000313" key="2">
    <source>
        <dbReference type="EMBL" id="GBG90126.1"/>
    </source>
</evidence>
<evidence type="ECO:0000256" key="1">
    <source>
        <dbReference type="SAM" id="MobiDB-lite"/>
    </source>
</evidence>
<protein>
    <submittedName>
        <fullName evidence="2">Uncharacterized protein</fullName>
    </submittedName>
</protein>
<sequence>MVRPSKGAFRMELRSEETEPIDQDQEVAETESTGEGRSTHLGVIRDGLTTCKRRRRRGKKGGKKRRKGRRRRRRAAQPDA</sequence>
<dbReference type="EMBL" id="BFEA01000788">
    <property type="protein sequence ID" value="GBG90126.1"/>
    <property type="molecule type" value="Genomic_DNA"/>
</dbReference>
<dbReference type="AlphaFoldDB" id="A0A388M6H2"/>
<comment type="caution">
    <text evidence="2">The sequence shown here is derived from an EMBL/GenBank/DDBJ whole genome shotgun (WGS) entry which is preliminary data.</text>
</comment>
<name>A0A388M6H2_CHABU</name>
<dbReference type="Proteomes" id="UP000265515">
    <property type="component" value="Unassembled WGS sequence"/>
</dbReference>
<gene>
    <name evidence="2" type="ORF">CBR_g50219</name>
</gene>
<feature type="compositionally biased region" description="Acidic residues" evidence="1">
    <location>
        <begin position="18"/>
        <end position="29"/>
    </location>
</feature>
<reference evidence="2 3" key="1">
    <citation type="journal article" date="2018" name="Cell">
        <title>The Chara Genome: Secondary Complexity and Implications for Plant Terrestrialization.</title>
        <authorList>
            <person name="Nishiyama T."/>
            <person name="Sakayama H."/>
            <person name="Vries J.D."/>
            <person name="Buschmann H."/>
            <person name="Saint-Marcoux D."/>
            <person name="Ullrich K.K."/>
            <person name="Haas F.B."/>
            <person name="Vanderstraeten L."/>
            <person name="Becker D."/>
            <person name="Lang D."/>
            <person name="Vosolsobe S."/>
            <person name="Rombauts S."/>
            <person name="Wilhelmsson P.K.I."/>
            <person name="Janitza P."/>
            <person name="Kern R."/>
            <person name="Heyl A."/>
            <person name="Rumpler F."/>
            <person name="Villalobos L.I.A.C."/>
            <person name="Clay J.M."/>
            <person name="Skokan R."/>
            <person name="Toyoda A."/>
            <person name="Suzuki Y."/>
            <person name="Kagoshima H."/>
            <person name="Schijlen E."/>
            <person name="Tajeshwar N."/>
            <person name="Catarino B."/>
            <person name="Hetherington A.J."/>
            <person name="Saltykova A."/>
            <person name="Bonnot C."/>
            <person name="Breuninger H."/>
            <person name="Symeonidi A."/>
            <person name="Radhakrishnan G.V."/>
            <person name="Van Nieuwerburgh F."/>
            <person name="Deforce D."/>
            <person name="Chang C."/>
            <person name="Karol K.G."/>
            <person name="Hedrich R."/>
            <person name="Ulvskov P."/>
            <person name="Glockner G."/>
            <person name="Delwiche C.F."/>
            <person name="Petrasek J."/>
            <person name="Van de Peer Y."/>
            <person name="Friml J."/>
            <person name="Beilby M."/>
            <person name="Dolan L."/>
            <person name="Kohara Y."/>
            <person name="Sugano S."/>
            <person name="Fujiyama A."/>
            <person name="Delaux P.-M."/>
            <person name="Quint M."/>
            <person name="TheiBen G."/>
            <person name="Hagemann M."/>
            <person name="Harholt J."/>
            <person name="Dunand C."/>
            <person name="Zachgo S."/>
            <person name="Langdale J."/>
            <person name="Maumus F."/>
            <person name="Straeten D.V.D."/>
            <person name="Gould S.B."/>
            <person name="Rensing S.A."/>
        </authorList>
    </citation>
    <scope>NUCLEOTIDE SEQUENCE [LARGE SCALE GENOMIC DNA]</scope>
    <source>
        <strain evidence="2 3">S276</strain>
    </source>
</reference>